<keyword evidence="2" id="KW-0641">Proline biosynthesis</keyword>
<dbReference type="PANTHER" id="PTHR11645">
    <property type="entry name" value="PYRROLINE-5-CARBOXYLATE REDUCTASE"/>
    <property type="match status" value="1"/>
</dbReference>
<feature type="domain" description="Pyrroline-5-carboxylate reductase dimerisation" evidence="4">
    <location>
        <begin position="157"/>
        <end position="260"/>
    </location>
</feature>
<dbReference type="PROSITE" id="PS00521">
    <property type="entry name" value="P5CR"/>
    <property type="match status" value="1"/>
</dbReference>
<evidence type="ECO:0000259" key="4">
    <source>
        <dbReference type="Pfam" id="PF14748"/>
    </source>
</evidence>
<comment type="catalytic activity">
    <reaction evidence="2">
        <text>L-proline + NADP(+) = (S)-1-pyrroline-5-carboxylate + NADPH + 2 H(+)</text>
        <dbReference type="Rhea" id="RHEA:14109"/>
        <dbReference type="ChEBI" id="CHEBI:15378"/>
        <dbReference type="ChEBI" id="CHEBI:17388"/>
        <dbReference type="ChEBI" id="CHEBI:57783"/>
        <dbReference type="ChEBI" id="CHEBI:58349"/>
        <dbReference type="ChEBI" id="CHEBI:60039"/>
        <dbReference type="EC" id="1.5.1.2"/>
    </reaction>
</comment>
<dbReference type="PIRSF" id="PIRSF000193">
    <property type="entry name" value="Pyrrol-5-carb_rd"/>
    <property type="match status" value="1"/>
</dbReference>
<keyword evidence="2" id="KW-0963">Cytoplasm</keyword>
<dbReference type="InterPro" id="IPR008927">
    <property type="entry name" value="6-PGluconate_DH-like_C_sf"/>
</dbReference>
<gene>
    <name evidence="5" type="primary">comER</name>
    <name evidence="2" type="synonym">proC</name>
    <name evidence="5" type="ORF">MUO15_01550</name>
</gene>
<dbReference type="Gene3D" id="1.10.3730.10">
    <property type="entry name" value="ProC C-terminal domain-like"/>
    <property type="match status" value="1"/>
</dbReference>
<dbReference type="Proteomes" id="UP000830326">
    <property type="component" value="Chromosome"/>
</dbReference>
<dbReference type="NCBIfam" id="NF005814">
    <property type="entry name" value="PRK07680.1"/>
    <property type="match status" value="1"/>
</dbReference>
<dbReference type="Pfam" id="PF14748">
    <property type="entry name" value="P5CR_dimer"/>
    <property type="match status" value="1"/>
</dbReference>
<protein>
    <recommendedName>
        <fullName evidence="2">Pyrroline-5-carboxylate reductase</fullName>
        <shortName evidence="2">P5C reductase</shortName>
        <shortName evidence="2">P5CR</shortName>
        <ecNumber evidence="2">1.5.1.2</ecNumber>
    </recommendedName>
    <alternativeName>
        <fullName evidence="2">PCA reductase</fullName>
    </alternativeName>
</protein>
<name>A0ABY4HBH1_9BACI</name>
<evidence type="ECO:0000256" key="1">
    <source>
        <dbReference type="ARBA" id="ARBA00005525"/>
    </source>
</evidence>
<keyword evidence="2" id="KW-0560">Oxidoreductase</keyword>
<keyword evidence="6" id="KW-1185">Reference proteome</keyword>
<evidence type="ECO:0000259" key="3">
    <source>
        <dbReference type="Pfam" id="PF03807"/>
    </source>
</evidence>
<dbReference type="InterPro" id="IPR000304">
    <property type="entry name" value="Pyrroline-COOH_reductase"/>
</dbReference>
<dbReference type="EC" id="1.5.1.2" evidence="2"/>
<sequence>MRYGIIGTGNMGSMLANAFISSGAVDANDLTIYNRTRKKAEWIKNQFKEITIADSVEEVARDNEVIFICVKPHDYKDILSQCSPSATQCLVSITSPVSVDDLERITSCQVARVVPSITNRAFSGVSLFTYGERISNFYKEELLSIFSHISTPIEIDEESIRSASDIVSCGPAFISFLLENMINAAQEVGGMSKDKATQLTEEMMIGLGTLLEKRTYTLPELMEKVTVKGGVTGEGIKALEENVGDLFLEMFQATHNKHKEDKRTIHF</sequence>
<dbReference type="InterPro" id="IPR029036">
    <property type="entry name" value="P5CR_dimer"/>
</dbReference>
<accession>A0ABY4HBH1</accession>
<dbReference type="SUPFAM" id="SSF48179">
    <property type="entry name" value="6-phosphogluconate dehydrogenase C-terminal domain-like"/>
    <property type="match status" value="1"/>
</dbReference>
<evidence type="ECO:0000256" key="2">
    <source>
        <dbReference type="HAMAP-Rule" id="MF_01925"/>
    </source>
</evidence>
<proteinExistence type="inferred from homology"/>
<reference evidence="5" key="1">
    <citation type="submission" date="2022-04" db="EMBL/GenBank/DDBJ databases">
        <title>Halobacillus sp. isolated from saltern.</title>
        <authorList>
            <person name="Won M."/>
            <person name="Lee C.-M."/>
            <person name="Woen H.-Y."/>
            <person name="Kwon S.-W."/>
        </authorList>
    </citation>
    <scope>NUCLEOTIDE SEQUENCE</scope>
    <source>
        <strain evidence="5">SSHM10-5</strain>
    </source>
</reference>
<dbReference type="InterPro" id="IPR028939">
    <property type="entry name" value="P5C_Rdtase_cat_N"/>
</dbReference>
<dbReference type="InterPro" id="IPR053790">
    <property type="entry name" value="P5CR-like_CS"/>
</dbReference>
<evidence type="ECO:0000313" key="5">
    <source>
        <dbReference type="EMBL" id="UOR12250.1"/>
    </source>
</evidence>
<organism evidence="5 6">
    <name type="scientific">Halobacillus amylolyticus</name>
    <dbReference type="NCBI Taxonomy" id="2932259"/>
    <lineage>
        <taxon>Bacteria</taxon>
        <taxon>Bacillati</taxon>
        <taxon>Bacillota</taxon>
        <taxon>Bacilli</taxon>
        <taxon>Bacillales</taxon>
        <taxon>Bacillaceae</taxon>
        <taxon>Halobacillus</taxon>
    </lineage>
</organism>
<evidence type="ECO:0000313" key="6">
    <source>
        <dbReference type="Proteomes" id="UP000830326"/>
    </source>
</evidence>
<dbReference type="PANTHER" id="PTHR11645:SF51">
    <property type="entry name" value="COME OPERON PROTEIN 4"/>
    <property type="match status" value="1"/>
</dbReference>
<comment type="catalytic activity">
    <reaction evidence="2">
        <text>L-proline + NAD(+) = (S)-1-pyrroline-5-carboxylate + NADH + 2 H(+)</text>
        <dbReference type="Rhea" id="RHEA:14105"/>
        <dbReference type="ChEBI" id="CHEBI:15378"/>
        <dbReference type="ChEBI" id="CHEBI:17388"/>
        <dbReference type="ChEBI" id="CHEBI:57540"/>
        <dbReference type="ChEBI" id="CHEBI:57945"/>
        <dbReference type="ChEBI" id="CHEBI:60039"/>
        <dbReference type="EC" id="1.5.1.2"/>
    </reaction>
</comment>
<comment type="similarity">
    <text evidence="1 2">Belongs to the pyrroline-5-carboxylate reductase family.</text>
</comment>
<dbReference type="InterPro" id="IPR036291">
    <property type="entry name" value="NAD(P)-bd_dom_sf"/>
</dbReference>
<comment type="function">
    <text evidence="2">Catalyzes the reduction of 1-pyrroline-5-carboxylate (PCA) to L-proline.</text>
</comment>
<comment type="pathway">
    <text evidence="2">Amino-acid biosynthesis; L-proline biosynthesis; L-proline from L-glutamate 5-semialdehyde: step 1/1.</text>
</comment>
<feature type="domain" description="Pyrroline-5-carboxylate reductase catalytic N-terminal" evidence="3">
    <location>
        <begin position="3"/>
        <end position="95"/>
    </location>
</feature>
<keyword evidence="2" id="KW-0028">Amino-acid biosynthesis</keyword>
<dbReference type="Pfam" id="PF03807">
    <property type="entry name" value="F420_oxidored"/>
    <property type="match status" value="1"/>
</dbReference>
<keyword evidence="2" id="KW-0521">NADP</keyword>
<dbReference type="SUPFAM" id="SSF51735">
    <property type="entry name" value="NAD(P)-binding Rossmann-fold domains"/>
    <property type="match status" value="1"/>
</dbReference>
<dbReference type="EMBL" id="CP095075">
    <property type="protein sequence ID" value="UOR12250.1"/>
    <property type="molecule type" value="Genomic_DNA"/>
</dbReference>
<dbReference type="HAMAP" id="MF_01925">
    <property type="entry name" value="P5C_reductase"/>
    <property type="match status" value="1"/>
</dbReference>
<dbReference type="Gene3D" id="3.40.50.720">
    <property type="entry name" value="NAD(P)-binding Rossmann-like Domain"/>
    <property type="match status" value="1"/>
</dbReference>
<dbReference type="RefSeq" id="WP_245032934.1">
    <property type="nucleotide sequence ID" value="NZ_CP095075.1"/>
</dbReference>
<comment type="subcellular location">
    <subcellularLocation>
        <location evidence="2">Cytoplasm</location>
    </subcellularLocation>
</comment>